<sequence length="124" mass="13192">MAGQTLPVDLELVLATDSSTSIDDAEFDLQQQGLARAFLHPDVIRAIGSAGHRGVAITLVQWSGAGFQTKVVDWVLIKDAESAARFSDRIAAAGRQLRGMTSTAGAIRFSAIKLPQTIMRAAAR</sequence>
<dbReference type="InterPro" id="IPR010607">
    <property type="entry name" value="DUF1194"/>
</dbReference>
<proteinExistence type="predicted"/>
<reference evidence="1" key="1">
    <citation type="submission" date="2018-06" db="EMBL/GenBank/DDBJ databases">
        <authorList>
            <person name="Zhirakovskaya E."/>
        </authorList>
    </citation>
    <scope>NUCLEOTIDE SEQUENCE</scope>
</reference>
<name>A0A3B0S718_9ZZZZ</name>
<dbReference type="AlphaFoldDB" id="A0A3B0S718"/>
<evidence type="ECO:0000313" key="1">
    <source>
        <dbReference type="EMBL" id="VAV98721.1"/>
    </source>
</evidence>
<evidence type="ECO:0008006" key="2">
    <source>
        <dbReference type="Google" id="ProtNLM"/>
    </source>
</evidence>
<accession>A0A3B0S718</accession>
<organism evidence="1">
    <name type="scientific">hydrothermal vent metagenome</name>
    <dbReference type="NCBI Taxonomy" id="652676"/>
    <lineage>
        <taxon>unclassified sequences</taxon>
        <taxon>metagenomes</taxon>
        <taxon>ecological metagenomes</taxon>
    </lineage>
</organism>
<dbReference type="EMBL" id="UOEC01000155">
    <property type="protein sequence ID" value="VAV98721.1"/>
    <property type="molecule type" value="Genomic_DNA"/>
</dbReference>
<gene>
    <name evidence="1" type="ORF">MNBD_ALPHA08-656</name>
</gene>
<dbReference type="SUPFAM" id="SSF53300">
    <property type="entry name" value="vWA-like"/>
    <property type="match status" value="1"/>
</dbReference>
<dbReference type="Pfam" id="PF06707">
    <property type="entry name" value="DUF1194"/>
    <property type="match status" value="1"/>
</dbReference>
<dbReference type="InterPro" id="IPR036465">
    <property type="entry name" value="vWFA_dom_sf"/>
</dbReference>
<protein>
    <recommendedName>
        <fullName evidence="2">DUF1194 domain-containing protein</fullName>
    </recommendedName>
</protein>